<evidence type="ECO:0000313" key="2">
    <source>
        <dbReference type="EMBL" id="SDD50034.1"/>
    </source>
</evidence>
<sequence length="136" mass="14235">MDTQAASGPEALLGPGAAPELDEFVMARIAEDKRVAARAAEASAGGDVAGPQPAEAAEHAARFGPGRVLADCAALSRLVQACRDVRPDTRFLGSRPSGLPDFPPQPTDQHELAALALALLALPHAGHPDYREEWRP</sequence>
<reference evidence="3" key="1">
    <citation type="submission" date="2016-10" db="EMBL/GenBank/DDBJ databases">
        <authorList>
            <person name="Varghese N."/>
            <person name="Submissions S."/>
        </authorList>
    </citation>
    <scope>NUCLEOTIDE SEQUENCE [LARGE SCALE GENOMIC DNA]</scope>
    <source>
        <strain evidence="3">DSM 45421</strain>
    </source>
</reference>
<dbReference type="AlphaFoldDB" id="A0A1G6V998"/>
<protein>
    <submittedName>
        <fullName evidence="2">Uncharacterized protein</fullName>
    </submittedName>
</protein>
<dbReference type="OrthoDB" id="4290974at2"/>
<organism evidence="2 3">
    <name type="scientific">Geodermatophilus telluris</name>
    <dbReference type="NCBI Taxonomy" id="1190417"/>
    <lineage>
        <taxon>Bacteria</taxon>
        <taxon>Bacillati</taxon>
        <taxon>Actinomycetota</taxon>
        <taxon>Actinomycetes</taxon>
        <taxon>Geodermatophilales</taxon>
        <taxon>Geodermatophilaceae</taxon>
        <taxon>Geodermatophilus</taxon>
    </lineage>
</organism>
<dbReference type="EMBL" id="FMZF01000008">
    <property type="protein sequence ID" value="SDD50034.1"/>
    <property type="molecule type" value="Genomic_DNA"/>
</dbReference>
<dbReference type="STRING" id="1190417.SAMN05660690_4399"/>
<accession>A0A1G6V998</accession>
<keyword evidence="3" id="KW-1185">Reference proteome</keyword>
<evidence type="ECO:0000313" key="3">
    <source>
        <dbReference type="Proteomes" id="UP000199416"/>
    </source>
</evidence>
<dbReference type="Proteomes" id="UP000199416">
    <property type="component" value="Unassembled WGS sequence"/>
</dbReference>
<dbReference type="Pfam" id="PF19730">
    <property type="entry name" value="DUF6221"/>
    <property type="match status" value="1"/>
</dbReference>
<dbReference type="InterPro" id="IPR046193">
    <property type="entry name" value="DUF6221"/>
</dbReference>
<name>A0A1G6V998_9ACTN</name>
<gene>
    <name evidence="2" type="ORF">SAMN05660690_4399</name>
</gene>
<feature type="region of interest" description="Disordered" evidence="1">
    <location>
        <begin position="40"/>
        <end position="59"/>
    </location>
</feature>
<dbReference type="RefSeq" id="WP_091368947.1">
    <property type="nucleotide sequence ID" value="NZ_FMZF01000008.1"/>
</dbReference>
<proteinExistence type="predicted"/>
<evidence type="ECO:0000256" key="1">
    <source>
        <dbReference type="SAM" id="MobiDB-lite"/>
    </source>
</evidence>